<gene>
    <name evidence="2" type="ORF">SteCoe_2079</name>
</gene>
<dbReference type="SUPFAM" id="SSF57903">
    <property type="entry name" value="FYVE/PHD zinc finger"/>
    <property type="match status" value="1"/>
</dbReference>
<dbReference type="Pfam" id="PF13832">
    <property type="entry name" value="zf-HC5HC2H_2"/>
    <property type="match status" value="1"/>
</dbReference>
<dbReference type="Proteomes" id="UP000187209">
    <property type="component" value="Unassembled WGS sequence"/>
</dbReference>
<dbReference type="Pfam" id="PF19633">
    <property type="entry name" value="SDG2_C"/>
    <property type="match status" value="1"/>
</dbReference>
<feature type="domain" description="SET" evidence="1">
    <location>
        <begin position="543"/>
        <end position="685"/>
    </location>
</feature>
<sequence>MQKVICGTCGVGLYSDLKLTEWKCSPCSKGISPSSLKCIACALSNGVFLKTDSRKWLHLFCALLLKPYIKSTQEIKLAKNALNCTVSVKIPQSLYQSPCVFCKSPNKSAAITCYICKESMHISCVVNKTWKIVGENFDCGCSEKRKGIKKLKNQELPPVRGPKSCLILEHIMERIIKADFLMIFRKNCEALQVPNKDSLLNALTAGFYIDFADEHLSIVIKKQEDQPCKKHKLTTPHNILHFDDISDVVSEGEPKYVDDYRQYEDKMLTNLDFIYNYYIRGHAYFSMSQVQKDLRKMILSKLHSAKTEGEKIYINNFWNIVIQHLKKNKKKFEDAVIEDWRVCLENNDGAPKVTSVWHKEAFESREYIMINDYKEVSDGTNKRLLTKKKGNCNGQACEDLADLGPFELINSTWTSENSDRAKRVECSENCECLEPSCKNRQIGLKQIQKLEQDVKEVPTWGFDVYTYRNIMAYIRHPVGQKMHKFISKALSKAINSVKCDNWNLLKALEYIINDTNQVFKLRDKRYADGLHNAIIGLSEIMSQDIVLNEFRIHPKGTGVICLNPIGIPKNSLIIEYFGELYSPAKWYEKQDLIKSLTNQIKKKDSTVETLPDFYNIMLERHHDDPEGYDVLIVDPIFYGSYGSRLSHSCTPNCGTVTMVADGKYSIGMYALNDIKYLDELTFDYNSITESREEHLNAVCLCASSVCRSYYLAHAQNSSNIPSFHNFLHRASLMLHASINKFNAIDQAICDKFCIKSCVLNECPNWLKVWISLVLLVVEKEADGISLEIYKKITIDSRLQNLVMTVDKVKYCMKQSSDHEPYHLLSPAEVQDYFWGTHENSVRQQLKNLFSSLKLDCPLLNKNLTSTIETRLQLLKIRDFLRISFPNQWKGAGIADMLHLIAYTRVFFTELCYASFESSPVKIRHCEIAKIPSKPGDFKELRKKYSSFHIQGTLCGWYKQTVEKPAASLSADKRGTLSLACIEIPIEGDYSAKLRKILIDHIREKPHSTWPSRPNVKYPWGNFTNKAKVLGSPMFDIAFFEDCSMLSRALDCLDLPADKCQIVSTYYKNTV</sequence>
<dbReference type="Gene3D" id="2.170.270.10">
    <property type="entry name" value="SET domain"/>
    <property type="match status" value="1"/>
</dbReference>
<dbReference type="SMART" id="SM00317">
    <property type="entry name" value="SET"/>
    <property type="match status" value="1"/>
</dbReference>
<dbReference type="PANTHER" id="PTHR46655">
    <property type="entry name" value="HISTONE-LYSINE N-METHYLTRANSFERASE ATXR3"/>
    <property type="match status" value="1"/>
</dbReference>
<keyword evidence="3" id="KW-1185">Reference proteome</keyword>
<dbReference type="Pfam" id="PF00856">
    <property type="entry name" value="SET"/>
    <property type="match status" value="1"/>
</dbReference>
<accession>A0A1R2D0H0</accession>
<dbReference type="PROSITE" id="PS50280">
    <property type="entry name" value="SET"/>
    <property type="match status" value="1"/>
</dbReference>
<dbReference type="AlphaFoldDB" id="A0A1R2D0H0"/>
<dbReference type="PANTHER" id="PTHR46655:SF1">
    <property type="entry name" value="HISTONE-LYSINE N-METHYLTRANSFERASE ATXR3"/>
    <property type="match status" value="1"/>
</dbReference>
<dbReference type="InterPro" id="IPR013083">
    <property type="entry name" value="Znf_RING/FYVE/PHD"/>
</dbReference>
<evidence type="ECO:0000259" key="1">
    <source>
        <dbReference type="PROSITE" id="PS50280"/>
    </source>
</evidence>
<dbReference type="EMBL" id="MPUH01000022">
    <property type="protein sequence ID" value="OMJ94735.1"/>
    <property type="molecule type" value="Genomic_DNA"/>
</dbReference>
<name>A0A1R2D0H0_9CILI</name>
<dbReference type="InterPro" id="IPR045606">
    <property type="entry name" value="ATXR3_C"/>
</dbReference>
<protein>
    <recommendedName>
        <fullName evidence="1">SET domain-containing protein</fullName>
    </recommendedName>
</protein>
<dbReference type="InterPro" id="IPR001214">
    <property type="entry name" value="SET_dom"/>
</dbReference>
<dbReference type="InterPro" id="IPR046341">
    <property type="entry name" value="SET_dom_sf"/>
</dbReference>
<comment type="caution">
    <text evidence="2">The sequence shown here is derived from an EMBL/GenBank/DDBJ whole genome shotgun (WGS) entry which is preliminary data.</text>
</comment>
<dbReference type="OrthoDB" id="308383at2759"/>
<dbReference type="SUPFAM" id="SSF82199">
    <property type="entry name" value="SET domain"/>
    <property type="match status" value="1"/>
</dbReference>
<reference evidence="2 3" key="1">
    <citation type="submission" date="2016-11" db="EMBL/GenBank/DDBJ databases">
        <title>The macronuclear genome of Stentor coeruleus: a giant cell with tiny introns.</title>
        <authorList>
            <person name="Slabodnick M."/>
            <person name="Ruby J.G."/>
            <person name="Reiff S.B."/>
            <person name="Swart E.C."/>
            <person name="Gosai S."/>
            <person name="Prabakaran S."/>
            <person name="Witkowska E."/>
            <person name="Larue G.E."/>
            <person name="Fisher S."/>
            <person name="Freeman R.M."/>
            <person name="Gunawardena J."/>
            <person name="Chu W."/>
            <person name="Stover N.A."/>
            <person name="Gregory B.D."/>
            <person name="Nowacki M."/>
            <person name="Derisi J."/>
            <person name="Roy S.W."/>
            <person name="Marshall W.F."/>
            <person name="Sood P."/>
        </authorList>
    </citation>
    <scope>NUCLEOTIDE SEQUENCE [LARGE SCALE GENOMIC DNA]</scope>
    <source>
        <strain evidence="2">WM001</strain>
    </source>
</reference>
<organism evidence="2 3">
    <name type="scientific">Stentor coeruleus</name>
    <dbReference type="NCBI Taxonomy" id="5963"/>
    <lineage>
        <taxon>Eukaryota</taxon>
        <taxon>Sar</taxon>
        <taxon>Alveolata</taxon>
        <taxon>Ciliophora</taxon>
        <taxon>Postciliodesmatophora</taxon>
        <taxon>Heterotrichea</taxon>
        <taxon>Heterotrichida</taxon>
        <taxon>Stentoridae</taxon>
        <taxon>Stentor</taxon>
    </lineage>
</organism>
<dbReference type="InterPro" id="IPR011011">
    <property type="entry name" value="Znf_FYVE_PHD"/>
</dbReference>
<evidence type="ECO:0000313" key="2">
    <source>
        <dbReference type="EMBL" id="OMJ94735.1"/>
    </source>
</evidence>
<proteinExistence type="predicted"/>
<dbReference type="Gene3D" id="3.30.40.10">
    <property type="entry name" value="Zinc/RING finger domain, C3HC4 (zinc finger)"/>
    <property type="match status" value="1"/>
</dbReference>
<evidence type="ECO:0000313" key="3">
    <source>
        <dbReference type="Proteomes" id="UP000187209"/>
    </source>
</evidence>